<keyword evidence="2" id="KW-1185">Reference proteome</keyword>
<proteinExistence type="predicted"/>
<sequence>MTGFDFHDVSDFPLVRLSGRGLPVGHGAQLTSELSALLAQGRPFALIFLDTAENPDHADRKALMQWLKRNKKELAVRCRGIVSVEPKRVIRIAKRAQAAAMMAAFGINMKFAADRPGAEALALGLLAGESPPDADDE</sequence>
<accession>A0ABT0BVD0</accession>
<evidence type="ECO:0000313" key="2">
    <source>
        <dbReference type="Proteomes" id="UP001202281"/>
    </source>
</evidence>
<name>A0ABT0BVD0_9SPHN</name>
<evidence type="ECO:0000313" key="1">
    <source>
        <dbReference type="EMBL" id="MCJ2188838.1"/>
    </source>
</evidence>
<dbReference type="RefSeq" id="WP_243923792.1">
    <property type="nucleotide sequence ID" value="NZ_JALHLG010000048.1"/>
</dbReference>
<organism evidence="1 2">
    <name type="scientific">Novosphingobium beihaiensis</name>
    <dbReference type="NCBI Taxonomy" id="2930389"/>
    <lineage>
        <taxon>Bacteria</taxon>
        <taxon>Pseudomonadati</taxon>
        <taxon>Pseudomonadota</taxon>
        <taxon>Alphaproteobacteria</taxon>
        <taxon>Sphingomonadales</taxon>
        <taxon>Sphingomonadaceae</taxon>
        <taxon>Novosphingobium</taxon>
    </lineage>
</organism>
<reference evidence="1 2" key="1">
    <citation type="submission" date="2022-04" db="EMBL/GenBank/DDBJ databases">
        <title>Identification of a novel bacterium isolated from mangrove sediments.</title>
        <authorList>
            <person name="Pan X."/>
        </authorList>
    </citation>
    <scope>NUCLEOTIDE SEQUENCE [LARGE SCALE GENOMIC DNA]</scope>
    <source>
        <strain evidence="1 2">B2638</strain>
    </source>
</reference>
<gene>
    <name evidence="1" type="ORF">MTR66_18705</name>
</gene>
<dbReference type="EMBL" id="JALHLG010000048">
    <property type="protein sequence ID" value="MCJ2188838.1"/>
    <property type="molecule type" value="Genomic_DNA"/>
</dbReference>
<dbReference type="Proteomes" id="UP001202281">
    <property type="component" value="Unassembled WGS sequence"/>
</dbReference>
<comment type="caution">
    <text evidence="1">The sequence shown here is derived from an EMBL/GenBank/DDBJ whole genome shotgun (WGS) entry which is preliminary data.</text>
</comment>
<protein>
    <submittedName>
        <fullName evidence="1">Uncharacterized protein</fullName>
    </submittedName>
</protein>